<evidence type="ECO:0000313" key="4">
    <source>
        <dbReference type="Proteomes" id="UP001634394"/>
    </source>
</evidence>
<sequence>MTEKSVLKFRETSTNPDLQKCLLHNGKEIEFYCKDHDTVCCSTCAVMTHRKCDNINPVEEAACGIKNSNLPNMTMEKLRQCQSSLRSVVAILEANNRKLQTQTTNLRRTLVETRLKVNHLFDEFEKNLSLTNDCMYERESLRNTLQADRCRHLFTTVEGCVTVLESAVMEGKEEGIFVILKQIDSQCRGFEKIIDQENSKISLVNLFFDEQSILDNFLLQKNPEELIKIENVQEGPLDLEKL</sequence>
<dbReference type="GO" id="GO:0008270">
    <property type="term" value="F:zinc ion binding"/>
    <property type="evidence" value="ECO:0007669"/>
    <property type="project" value="UniProtKB-KW"/>
</dbReference>
<dbReference type="EMBL" id="JBJQND010000002">
    <property type="protein sequence ID" value="KAL3885719.1"/>
    <property type="molecule type" value="Genomic_DNA"/>
</dbReference>
<keyword evidence="1" id="KW-0863">Zinc-finger</keyword>
<evidence type="ECO:0000259" key="2">
    <source>
        <dbReference type="PROSITE" id="PS50119"/>
    </source>
</evidence>
<dbReference type="SUPFAM" id="SSF57845">
    <property type="entry name" value="B-box zinc-binding domain"/>
    <property type="match status" value="1"/>
</dbReference>
<comment type="caution">
    <text evidence="3">The sequence shown here is derived from an EMBL/GenBank/DDBJ whole genome shotgun (WGS) entry which is preliminary data.</text>
</comment>
<feature type="domain" description="B box-type" evidence="2">
    <location>
        <begin position="16"/>
        <end position="58"/>
    </location>
</feature>
<dbReference type="Proteomes" id="UP001634394">
    <property type="component" value="Unassembled WGS sequence"/>
</dbReference>
<keyword evidence="1" id="KW-0479">Metal-binding</keyword>
<evidence type="ECO:0000256" key="1">
    <source>
        <dbReference type="PROSITE-ProRule" id="PRU00024"/>
    </source>
</evidence>
<dbReference type="Pfam" id="PF00643">
    <property type="entry name" value="zf-B_box"/>
    <property type="match status" value="1"/>
</dbReference>
<dbReference type="PROSITE" id="PS50119">
    <property type="entry name" value="ZF_BBOX"/>
    <property type="match status" value="1"/>
</dbReference>
<gene>
    <name evidence="3" type="ORF">ACJMK2_025764</name>
</gene>
<evidence type="ECO:0000313" key="3">
    <source>
        <dbReference type="EMBL" id="KAL3885719.1"/>
    </source>
</evidence>
<keyword evidence="4" id="KW-1185">Reference proteome</keyword>
<organism evidence="3 4">
    <name type="scientific">Sinanodonta woodiana</name>
    <name type="common">Chinese pond mussel</name>
    <name type="synonym">Anodonta woodiana</name>
    <dbReference type="NCBI Taxonomy" id="1069815"/>
    <lineage>
        <taxon>Eukaryota</taxon>
        <taxon>Metazoa</taxon>
        <taxon>Spiralia</taxon>
        <taxon>Lophotrochozoa</taxon>
        <taxon>Mollusca</taxon>
        <taxon>Bivalvia</taxon>
        <taxon>Autobranchia</taxon>
        <taxon>Heteroconchia</taxon>
        <taxon>Palaeoheterodonta</taxon>
        <taxon>Unionida</taxon>
        <taxon>Unionoidea</taxon>
        <taxon>Unionidae</taxon>
        <taxon>Unioninae</taxon>
        <taxon>Sinanodonta</taxon>
    </lineage>
</organism>
<keyword evidence="1" id="KW-0862">Zinc</keyword>
<dbReference type="InterPro" id="IPR000315">
    <property type="entry name" value="Znf_B-box"/>
</dbReference>
<dbReference type="AlphaFoldDB" id="A0ABD3XHI1"/>
<accession>A0ABD3XHI1</accession>
<protein>
    <recommendedName>
        <fullName evidence="2">B box-type domain-containing protein</fullName>
    </recommendedName>
</protein>
<dbReference type="Gene3D" id="3.30.160.60">
    <property type="entry name" value="Classic Zinc Finger"/>
    <property type="match status" value="1"/>
</dbReference>
<reference evidence="3 4" key="1">
    <citation type="submission" date="2024-11" db="EMBL/GenBank/DDBJ databases">
        <title>Chromosome-level genome assembly of the freshwater bivalve Anodonta woodiana.</title>
        <authorList>
            <person name="Chen X."/>
        </authorList>
    </citation>
    <scope>NUCLEOTIDE SEQUENCE [LARGE SCALE GENOMIC DNA]</scope>
    <source>
        <strain evidence="3">MN2024</strain>
        <tissue evidence="3">Gills</tissue>
    </source>
</reference>
<proteinExistence type="predicted"/>
<name>A0ABD3XHI1_SINWO</name>